<dbReference type="PANTHER" id="PTHR24099:SF11">
    <property type="entry name" value="FIBRONECTIN TYPE III DOMAIN-CONTAINING 3BA-RELATED"/>
    <property type="match status" value="1"/>
</dbReference>
<feature type="region of interest" description="Disordered" evidence="1">
    <location>
        <begin position="1005"/>
        <end position="1035"/>
    </location>
</feature>
<name>A0A433T7K6_ELYCH</name>
<dbReference type="Pfam" id="PF00041">
    <property type="entry name" value="fn3"/>
    <property type="match status" value="4"/>
</dbReference>
<keyword evidence="2" id="KW-0472">Membrane</keyword>
<dbReference type="AlphaFoldDB" id="A0A433T7K6"/>
<dbReference type="PROSITE" id="PS50853">
    <property type="entry name" value="FN3"/>
    <property type="match status" value="6"/>
</dbReference>
<reference evidence="4 5" key="1">
    <citation type="submission" date="2019-01" db="EMBL/GenBank/DDBJ databases">
        <title>A draft genome assembly of the solar-powered sea slug Elysia chlorotica.</title>
        <authorList>
            <person name="Cai H."/>
            <person name="Li Q."/>
            <person name="Fang X."/>
            <person name="Li J."/>
            <person name="Curtis N.E."/>
            <person name="Altenburger A."/>
            <person name="Shibata T."/>
            <person name="Feng M."/>
            <person name="Maeda T."/>
            <person name="Schwartz J.A."/>
            <person name="Shigenobu S."/>
            <person name="Lundholm N."/>
            <person name="Nishiyama T."/>
            <person name="Yang H."/>
            <person name="Hasebe M."/>
            <person name="Li S."/>
            <person name="Pierce S.K."/>
            <person name="Wang J."/>
        </authorList>
    </citation>
    <scope>NUCLEOTIDE SEQUENCE [LARGE SCALE GENOMIC DNA]</scope>
    <source>
        <strain evidence="4">EC2010</strain>
        <tissue evidence="4">Whole organism of an adult</tissue>
    </source>
</reference>
<feature type="compositionally biased region" description="Low complexity" evidence="1">
    <location>
        <begin position="56"/>
        <end position="66"/>
    </location>
</feature>
<organism evidence="4 5">
    <name type="scientific">Elysia chlorotica</name>
    <name type="common">Eastern emerald elysia</name>
    <name type="synonym">Sea slug</name>
    <dbReference type="NCBI Taxonomy" id="188477"/>
    <lineage>
        <taxon>Eukaryota</taxon>
        <taxon>Metazoa</taxon>
        <taxon>Spiralia</taxon>
        <taxon>Lophotrochozoa</taxon>
        <taxon>Mollusca</taxon>
        <taxon>Gastropoda</taxon>
        <taxon>Heterobranchia</taxon>
        <taxon>Euthyneura</taxon>
        <taxon>Panpulmonata</taxon>
        <taxon>Sacoglossa</taxon>
        <taxon>Placobranchoidea</taxon>
        <taxon>Plakobranchidae</taxon>
        <taxon>Elysia</taxon>
    </lineage>
</organism>
<protein>
    <recommendedName>
        <fullName evidence="3">Fibronectin type-III domain-containing protein</fullName>
    </recommendedName>
</protein>
<feature type="region of interest" description="Disordered" evidence="1">
    <location>
        <begin position="915"/>
        <end position="945"/>
    </location>
</feature>
<dbReference type="Gene3D" id="2.60.40.10">
    <property type="entry name" value="Immunoglobulins"/>
    <property type="match status" value="9"/>
</dbReference>
<keyword evidence="5" id="KW-1185">Reference proteome</keyword>
<dbReference type="PRINTS" id="PR00014">
    <property type="entry name" value="FNTYPEIII"/>
</dbReference>
<evidence type="ECO:0000313" key="5">
    <source>
        <dbReference type="Proteomes" id="UP000271974"/>
    </source>
</evidence>
<dbReference type="InterPro" id="IPR013783">
    <property type="entry name" value="Ig-like_fold"/>
</dbReference>
<gene>
    <name evidence="4" type="ORF">EGW08_014700</name>
</gene>
<dbReference type="InterPro" id="IPR003961">
    <property type="entry name" value="FN3_dom"/>
</dbReference>
<feature type="region of interest" description="Disordered" evidence="1">
    <location>
        <begin position="386"/>
        <end position="406"/>
    </location>
</feature>
<feature type="domain" description="Fibronectin type-III" evidence="3">
    <location>
        <begin position="394"/>
        <end position="485"/>
    </location>
</feature>
<dbReference type="SMART" id="SM00060">
    <property type="entry name" value="FN3"/>
    <property type="match status" value="7"/>
</dbReference>
<accession>A0A433T7K6</accession>
<feature type="compositionally biased region" description="Gly residues" evidence="1">
    <location>
        <begin position="71"/>
        <end position="80"/>
    </location>
</feature>
<feature type="domain" description="Fibronectin type-III" evidence="3">
    <location>
        <begin position="486"/>
        <end position="583"/>
    </location>
</feature>
<dbReference type="STRING" id="188477.A0A433T7K6"/>
<dbReference type="FunFam" id="2.60.40.10:FF:000373">
    <property type="entry name" value="fibronectin type-III domain-containing protein 3A isoform X1"/>
    <property type="match status" value="1"/>
</dbReference>
<sequence>MDHDPVPDEEEFDGGASPPLNSTDDRTLRTRNRVRKKLQQRRINSNDGGYYPNNHSGPGPRSMGAPRRGRGGPGGAGMPGVNGDLGSMHIEASVAHTQCSSPAENGQLDMEEDHSAIVQCLSAVPLPKVTGVEARISRIQLAPPECDSLELDLSDLKYELYLSDKGRDGNYELVFCGKTTELKLKDLTPFTEYNIKCCALLGDNLKGALSEPVGFRTLQCEPEAPAPPKVIQKGKTMLALRWNPPELSDRYTHALALCWKKLSGGEDFHLQMEDGATVRYARFICRYSEVVSFHTNGLPPSTPEPPELSDRYTHALALCWKKLSGGEDFHLQMEDGATGHGFWSVYNGQNQGFTVSDLKRNTSYKFRLSVKNDAGQSPWSQTVCYSTKPERPHRPSKPQIKGKVNPHSFRITWDPPSDSGGTDITKYIVELDDGQGYDTVYEGSEREHTFDHLRPGHTYRVRVACCSVGGRSDFSDCCVATTLPVVPGSCHAPKLHGKPKAKSLHLKWGYPDYDGGAQVSSFGVQMISSDNSTQEVFKGHDRACIVGGLLPGRSYLFQVQAFNRAGLYVGPSTSFDVKGLAPATTYTFRVQAINSAGPGLFSPVAQYQTPASSPGPIASIKVVPDATWARLSWRQPHTNGSDITSYNIDVSDRPTPLSVDPLTEYLLEGLQPETTYKIRVQAVNSIGVGPYSNSVKVTTRALPPSPPRLECMILAPSSIKLKWGEGRNSDLLTYTLEMEKEDGSFQPVYTGPAHTHKVTRLAELTTYEFRIFASNEAGAGPYSDTYSFTTTKTPPPPLRAPKVTSVSPHGCCLEWASAKPLGGDSTAYVLQLLCLNGRDTEYKQVYRGPNTTPPPCPHPSQYYDKGRETNPNLAVTLYTTVSPCPGLPRAQHEFPPGRAVHPHGVPGPRGCGQTLLGPVGRHDRRVQPGRGVLPERRGDPGPSRGRYYRFPSGQVYRGPNTSFQLDELSTHTEYQARVAAVRLSSDQSGDMTGAFSPGVVFSPSAAETQAHHSSATTHGASGQGPASASTGAEGRRPWTDQQWAAVILLGFLLVAVVSAYACHILVTYMGGDSASQFSSSSSSSSSSQSSGGSAPSSSSSSGSARGRGFS</sequence>
<dbReference type="CDD" id="cd00063">
    <property type="entry name" value="FN3"/>
    <property type="match status" value="6"/>
</dbReference>
<evidence type="ECO:0000259" key="3">
    <source>
        <dbReference type="PROSITE" id="PS50853"/>
    </source>
</evidence>
<proteinExistence type="predicted"/>
<feature type="region of interest" description="Disordered" evidence="1">
    <location>
        <begin position="1073"/>
        <end position="1110"/>
    </location>
</feature>
<feature type="transmembrane region" description="Helical" evidence="2">
    <location>
        <begin position="1043"/>
        <end position="1066"/>
    </location>
</feature>
<dbReference type="EMBL" id="RQTK01000573">
    <property type="protein sequence ID" value="RUS77546.1"/>
    <property type="molecule type" value="Genomic_DNA"/>
</dbReference>
<feature type="domain" description="Fibronectin type-III" evidence="3">
    <location>
        <begin position="703"/>
        <end position="796"/>
    </location>
</feature>
<feature type="region of interest" description="Disordered" evidence="1">
    <location>
        <begin position="1"/>
        <end position="86"/>
    </location>
</feature>
<dbReference type="PANTHER" id="PTHR24099">
    <property type="entry name" value="E3 UBIQUITIN-PROTEIN LIGASE TRIM36-RELATED"/>
    <property type="match status" value="1"/>
</dbReference>
<dbReference type="OrthoDB" id="443915at2759"/>
<dbReference type="Proteomes" id="UP000271974">
    <property type="component" value="Unassembled WGS sequence"/>
</dbReference>
<feature type="compositionally biased region" description="Basic residues" evidence="1">
    <location>
        <begin position="29"/>
        <end position="40"/>
    </location>
</feature>
<feature type="domain" description="Fibronectin type-III" evidence="3">
    <location>
        <begin position="302"/>
        <end position="390"/>
    </location>
</feature>
<feature type="domain" description="Fibronectin type-III" evidence="3">
    <location>
        <begin position="123"/>
        <end position="220"/>
    </location>
</feature>
<evidence type="ECO:0000256" key="1">
    <source>
        <dbReference type="SAM" id="MobiDB-lite"/>
    </source>
</evidence>
<comment type="caution">
    <text evidence="4">The sequence shown here is derived from an EMBL/GenBank/DDBJ whole genome shotgun (WGS) entry which is preliminary data.</text>
</comment>
<dbReference type="InterPro" id="IPR036116">
    <property type="entry name" value="FN3_sf"/>
</dbReference>
<dbReference type="InterPro" id="IPR050617">
    <property type="entry name" value="E3_ligase_FN3/SPRY"/>
</dbReference>
<keyword evidence="2" id="KW-1133">Transmembrane helix</keyword>
<feature type="compositionally biased region" description="Polar residues" evidence="1">
    <location>
        <begin position="1005"/>
        <end position="1030"/>
    </location>
</feature>
<feature type="domain" description="Fibronectin type-III" evidence="3">
    <location>
        <begin position="613"/>
        <end position="702"/>
    </location>
</feature>
<evidence type="ECO:0000256" key="2">
    <source>
        <dbReference type="SAM" id="Phobius"/>
    </source>
</evidence>
<dbReference type="SUPFAM" id="SSF49265">
    <property type="entry name" value="Fibronectin type III"/>
    <property type="match status" value="6"/>
</dbReference>
<keyword evidence="2" id="KW-0812">Transmembrane</keyword>
<evidence type="ECO:0000313" key="4">
    <source>
        <dbReference type="EMBL" id="RUS77546.1"/>
    </source>
</evidence>